<evidence type="ECO:0000313" key="4">
    <source>
        <dbReference type="Proteomes" id="UP000245431"/>
    </source>
</evidence>
<dbReference type="Proteomes" id="UP000245431">
    <property type="component" value="Chromosome PVE_r1"/>
</dbReference>
<dbReference type="EMBL" id="LT599583">
    <property type="protein sequence ID" value="SBW82606.1"/>
    <property type="molecule type" value="Genomic_DNA"/>
</dbReference>
<sequence length="1411" mass="155836">MPSDLLLSAPPTVKDAPQQVALREQLMALDRQIAEQFQSPPTFHSFVQHAFEQAFPTLTPSLDVRHAFIRLPETPIPPATSEAQPPTEAELLPTLFDAVVQRITADQPASYARRMATLHRLPATGEALLPLSGITPAGLDKFLDRLAAGLTASYSAFVQAFWTRARSLTDARTQKQWLVQTRIELLKTEVALLAADRLLSPADQDLFALVLRHPHAQARQALRADRPCVYAVALKGAPGAADLTLRGAFVLTSRDPEQAVVRAQEAVEPARVRPVDPSMNVGTLLLFLPDSGLEAFDSLASLDRELHRRLNHPVEFAAVLAGLAVADQAQGLALHRQLKTTGQVVYHEQLESPFVESVEAQCRLMLDNFTSTLSRYPSPVDPIEVAELPQVLDRVTDPARLFSAGGVLWGREIKRGQAQLRTFLHDASPADKQAWRAAMADYYELLSRLPDAEGLPSLAQFSDKPTLLAYANQQLRIRLKADYALDIDPDTVRVHTKEPFVPATVVVPGAPAPAPREPGTALFRQRSRTLTELALENLGGLDFNFTHFSRLSENTRKKPDEALLPEDLEAAPAYDGLTLQQVKDLVRAVNVGQGYDAFLKDRLITSPAALAQKHTYGQVMRRQLRLDAIEAKIHGDFLPDRLARGFNWVRAVLDAPVDSDRRERVDGHRILVQHLKLRGQRVRGVLLFGTAAAGVGSIVVYTPQAPDGRVFHEYAKDRLMSDFIINSSWRAYLLGRVERAFEPHVRAVLRGRGDVSMVSLSRIADDFFEEAYEAEANCVINDAAAQAKSTRQVDIETGLNVATVAFDVLSMVLPVRIMLPIGLARSLFSVFNAVEALDLGDRAGAAQSFVRSLGELVGALVDGAVGARAPVAGSRPRALPAEMALGKKPDGVAPLAGWEGQGVYHAPSNAAGAQHYFLNDGGRWYSILDDGDKAAWRLRDARKLTQYHYAPIRRNASGQWEIGSHPLAGLKGGNAPERALRDLYPRLDEVQARRVFESFNFPAGREIEYRLALVENLRLRLSTAAFETYLNVPLLRFQWRLDGIDLPDLPVVATRHPPPAELPPSLPTPPRASTRVAAPEATVVRPANEQFIEWGRTLDVAELEVVDATRGIYRRVAGDPQWLGQEYIKMDQRYFAILPRDPSAPNDVLIRDPRRPAMHFLDLENLLLSGIYNQPRQVKFATGDGLWVVASGVPLKKLVTAYVREAFALLTTRSQVELAQILFNRANPGGLTQLGLRSLIRTLRDWQFWLPTAQGRLADPFSLLPPTHTLSDGSWLLPTAPGHYRRLDFRPEPVAVPLFNALPPGSAGWLRSLMSEVVSRCRYGVLGGYDVAGELLFRRAGDVRLYWLRTRRVVGERIAADAQVAPYRSLMDEPTRTLVAQAEASHNLVPLIGGIQLTTPIASPQIFIIRV</sequence>
<name>A0A1D3K2M3_PSEVE</name>
<evidence type="ECO:0000313" key="3">
    <source>
        <dbReference type="EMBL" id="SBW82606.1"/>
    </source>
</evidence>
<feature type="compositionally biased region" description="Pro residues" evidence="1">
    <location>
        <begin position="1056"/>
        <end position="1070"/>
    </location>
</feature>
<gene>
    <name evidence="3" type="ORF">PVE_R1G4724</name>
</gene>
<accession>A0A1D3K2M3</accession>
<dbReference type="Pfam" id="PF20178">
    <property type="entry name" value="ToxA_N"/>
    <property type="match status" value="1"/>
</dbReference>
<reference evidence="4" key="1">
    <citation type="submission" date="2016-07" db="EMBL/GenBank/DDBJ databases">
        <authorList>
            <person name="Florea S."/>
            <person name="Webb J.S."/>
            <person name="Jaromczyk J."/>
            <person name="Schardl C.L."/>
        </authorList>
    </citation>
    <scope>NUCLEOTIDE SEQUENCE [LARGE SCALE GENOMIC DNA]</scope>
    <source>
        <strain evidence="4">1YdBTEX2</strain>
    </source>
</reference>
<feature type="region of interest" description="Disordered" evidence="1">
    <location>
        <begin position="1055"/>
        <end position="1077"/>
    </location>
</feature>
<evidence type="ECO:0000256" key="1">
    <source>
        <dbReference type="SAM" id="MobiDB-lite"/>
    </source>
</evidence>
<feature type="domain" description="Dermonecrotic toxin N-terminal" evidence="2">
    <location>
        <begin position="463"/>
        <end position="738"/>
    </location>
</feature>
<protein>
    <recommendedName>
        <fullName evidence="2">Dermonecrotic toxin N-terminal domain-containing protein</fullName>
    </recommendedName>
</protein>
<evidence type="ECO:0000259" key="2">
    <source>
        <dbReference type="Pfam" id="PF20178"/>
    </source>
</evidence>
<dbReference type="InterPro" id="IPR046673">
    <property type="entry name" value="ToxA_N"/>
</dbReference>
<dbReference type="RefSeq" id="WP_026140055.1">
    <property type="nucleotide sequence ID" value="NZ_AOUH01000020.1"/>
</dbReference>
<organism evidence="3 4">
    <name type="scientific">Pseudomonas veronii 1YdBTEX2</name>
    <dbReference type="NCBI Taxonomy" id="1295141"/>
    <lineage>
        <taxon>Bacteria</taxon>
        <taxon>Pseudomonadati</taxon>
        <taxon>Pseudomonadota</taxon>
        <taxon>Gammaproteobacteria</taxon>
        <taxon>Pseudomonadales</taxon>
        <taxon>Pseudomonadaceae</taxon>
        <taxon>Pseudomonas</taxon>
    </lineage>
</organism>
<proteinExistence type="predicted"/>